<gene>
    <name evidence="2" type="ORF">CCAM_LOCUS41478</name>
</gene>
<evidence type="ECO:0000313" key="2">
    <source>
        <dbReference type="EMBL" id="VFQ99702.1"/>
    </source>
</evidence>
<name>A0A484NEM2_9ASTE</name>
<accession>A0A484NEM2</accession>
<protein>
    <submittedName>
        <fullName evidence="2">Uncharacterized protein</fullName>
    </submittedName>
</protein>
<evidence type="ECO:0000256" key="1">
    <source>
        <dbReference type="SAM" id="MobiDB-lite"/>
    </source>
</evidence>
<evidence type="ECO:0000313" key="3">
    <source>
        <dbReference type="Proteomes" id="UP000595140"/>
    </source>
</evidence>
<organism evidence="2 3">
    <name type="scientific">Cuscuta campestris</name>
    <dbReference type="NCBI Taxonomy" id="132261"/>
    <lineage>
        <taxon>Eukaryota</taxon>
        <taxon>Viridiplantae</taxon>
        <taxon>Streptophyta</taxon>
        <taxon>Embryophyta</taxon>
        <taxon>Tracheophyta</taxon>
        <taxon>Spermatophyta</taxon>
        <taxon>Magnoliopsida</taxon>
        <taxon>eudicotyledons</taxon>
        <taxon>Gunneridae</taxon>
        <taxon>Pentapetalae</taxon>
        <taxon>asterids</taxon>
        <taxon>lamiids</taxon>
        <taxon>Solanales</taxon>
        <taxon>Convolvulaceae</taxon>
        <taxon>Cuscuteae</taxon>
        <taxon>Cuscuta</taxon>
        <taxon>Cuscuta subgen. Grammica</taxon>
        <taxon>Cuscuta sect. Cleistogrammica</taxon>
    </lineage>
</organism>
<keyword evidence="3" id="KW-1185">Reference proteome</keyword>
<proteinExistence type="predicted"/>
<feature type="region of interest" description="Disordered" evidence="1">
    <location>
        <begin position="28"/>
        <end position="47"/>
    </location>
</feature>
<reference evidence="2 3" key="1">
    <citation type="submission" date="2018-04" db="EMBL/GenBank/DDBJ databases">
        <authorList>
            <person name="Vogel A."/>
        </authorList>
    </citation>
    <scope>NUCLEOTIDE SEQUENCE [LARGE SCALE GENOMIC DNA]</scope>
</reference>
<dbReference type="Proteomes" id="UP000595140">
    <property type="component" value="Unassembled WGS sequence"/>
</dbReference>
<dbReference type="AlphaFoldDB" id="A0A484NEM2"/>
<sequence length="136" mass="15892">MASSSPSDEAEQIFFSLMAEAALILLAEEENTQTSEPRRRHAPLNQDRQAAHEQLVFDYFAEHPVYNDEQFKHQFHEGRAICECDPNDVDDDVEPVDATQQESNRWALHNLDTHLHLRADLIEHIWNFDHEIQEDE</sequence>
<dbReference type="OrthoDB" id="910407at2759"/>
<dbReference type="EMBL" id="OOIL02006673">
    <property type="protein sequence ID" value="VFQ99702.1"/>
    <property type="molecule type" value="Genomic_DNA"/>
</dbReference>